<protein>
    <recommendedName>
        <fullName evidence="2">F-box domain-containing protein</fullName>
    </recommendedName>
</protein>
<gene>
    <name evidence="3" type="ORF">URODEC1_LOCUS113584</name>
</gene>
<evidence type="ECO:0000313" key="4">
    <source>
        <dbReference type="Proteomes" id="UP001497457"/>
    </source>
</evidence>
<dbReference type="PROSITE" id="PS50181">
    <property type="entry name" value="FBOX"/>
    <property type="match status" value="1"/>
</dbReference>
<proteinExistence type="predicted"/>
<dbReference type="AlphaFoldDB" id="A0ABC9G8P8"/>
<dbReference type="PANTHER" id="PTHR32141:SF160">
    <property type="entry name" value="F-BOX DOMAIN-CONTAINING PROTEIN"/>
    <property type="match status" value="1"/>
</dbReference>
<dbReference type="Pfam" id="PF24758">
    <property type="entry name" value="LRR_At5g56370"/>
    <property type="match status" value="1"/>
</dbReference>
<evidence type="ECO:0000313" key="3">
    <source>
        <dbReference type="EMBL" id="CAL5089878.1"/>
    </source>
</evidence>
<dbReference type="EMBL" id="OZ075118">
    <property type="protein sequence ID" value="CAL5089878.1"/>
    <property type="molecule type" value="Genomic_DNA"/>
</dbReference>
<dbReference type="Pfam" id="PF12937">
    <property type="entry name" value="F-box-like"/>
    <property type="match status" value="1"/>
</dbReference>
<dbReference type="Gene3D" id="3.80.10.10">
    <property type="entry name" value="Ribonuclease Inhibitor"/>
    <property type="match status" value="1"/>
</dbReference>
<dbReference type="SUPFAM" id="SSF81383">
    <property type="entry name" value="F-box domain"/>
    <property type="match status" value="1"/>
</dbReference>
<evidence type="ECO:0000256" key="1">
    <source>
        <dbReference type="SAM" id="MobiDB-lite"/>
    </source>
</evidence>
<dbReference type="InterPro" id="IPR036047">
    <property type="entry name" value="F-box-like_dom_sf"/>
</dbReference>
<keyword evidence="4" id="KW-1185">Reference proteome</keyword>
<dbReference type="Proteomes" id="UP001497457">
    <property type="component" value="Chromosome 8b"/>
</dbReference>
<dbReference type="PANTHER" id="PTHR32141">
    <property type="match status" value="1"/>
</dbReference>
<reference evidence="4" key="1">
    <citation type="submission" date="2024-06" db="EMBL/GenBank/DDBJ databases">
        <authorList>
            <person name="Ryan C."/>
        </authorList>
    </citation>
    <scope>NUCLEOTIDE SEQUENCE [LARGE SCALE GENOMIC DNA]</scope>
</reference>
<dbReference type="InterPro" id="IPR055411">
    <property type="entry name" value="LRR_FXL15/At3g58940/PEG3-like"/>
</dbReference>
<reference evidence="3 4" key="2">
    <citation type="submission" date="2024-10" db="EMBL/GenBank/DDBJ databases">
        <authorList>
            <person name="Ryan C."/>
        </authorList>
    </citation>
    <scope>NUCLEOTIDE SEQUENCE [LARGE SCALE GENOMIC DNA]</scope>
</reference>
<dbReference type="InterPro" id="IPR053781">
    <property type="entry name" value="F-box_AtFBL13-like"/>
</dbReference>
<feature type="region of interest" description="Disordered" evidence="1">
    <location>
        <begin position="1"/>
        <end position="34"/>
    </location>
</feature>
<evidence type="ECO:0000259" key="2">
    <source>
        <dbReference type="PROSITE" id="PS50181"/>
    </source>
</evidence>
<feature type="compositionally biased region" description="Basic and acidic residues" evidence="1">
    <location>
        <begin position="1"/>
        <end position="19"/>
    </location>
</feature>
<feature type="domain" description="F-box" evidence="2">
    <location>
        <begin position="32"/>
        <end position="68"/>
    </location>
</feature>
<accession>A0ABC9G8P8</accession>
<dbReference type="InterPro" id="IPR001810">
    <property type="entry name" value="F-box_dom"/>
</dbReference>
<name>A0ABC9G8P8_9POAL</name>
<dbReference type="SUPFAM" id="SSF52047">
    <property type="entry name" value="RNI-like"/>
    <property type="match status" value="1"/>
</dbReference>
<dbReference type="CDD" id="cd22160">
    <property type="entry name" value="F-box_AtFBL13-like"/>
    <property type="match status" value="1"/>
</dbReference>
<dbReference type="InterPro" id="IPR055302">
    <property type="entry name" value="F-box_dom-containing"/>
</dbReference>
<dbReference type="InterPro" id="IPR032675">
    <property type="entry name" value="LRR_dom_sf"/>
</dbReference>
<sequence>MGEDAKRMRLKAEGSRRQEPPLGGGGGEDGGPDLISRLPDEVLGTIISLLPTKDGARTQAVSRRWRPLWRAAPLNLQVDGSLSTQDRKRITFATKILSDHRGPGRRFALPKFHLRYFYSNIDITRLRNRIAKIDGWLRSRALTGLREIQISYVLYSQDWELPHPLPPSALRFAPTLCAAEFGSCEFPNEMAPSLNFPHLKKLALRHVTISEDALHSLLSGCSVLEILFLDHNIGIGRLRISSPTLRTIGFSAWESSAAIKYHELVIVDAPCLERLLPLGPHYALETIRVLQTPKLEIVGMLSAGVSKLELRTTIFREIIAPSLTTSMRSVKVLALYSVGPNLESVLDFLKFFPCVKKLYVTEMDFGRNDLNDKWMDNQRRRLQLDKKASPYARFAFWSGHTNFYSIHNLPEADPFEWPNQENLLRFGKVLN</sequence>
<dbReference type="Gene3D" id="1.20.1280.50">
    <property type="match status" value="1"/>
</dbReference>
<organism evidence="3 4">
    <name type="scientific">Urochloa decumbens</name>
    <dbReference type="NCBI Taxonomy" id="240449"/>
    <lineage>
        <taxon>Eukaryota</taxon>
        <taxon>Viridiplantae</taxon>
        <taxon>Streptophyta</taxon>
        <taxon>Embryophyta</taxon>
        <taxon>Tracheophyta</taxon>
        <taxon>Spermatophyta</taxon>
        <taxon>Magnoliopsida</taxon>
        <taxon>Liliopsida</taxon>
        <taxon>Poales</taxon>
        <taxon>Poaceae</taxon>
        <taxon>PACMAD clade</taxon>
        <taxon>Panicoideae</taxon>
        <taxon>Panicodae</taxon>
        <taxon>Paniceae</taxon>
        <taxon>Melinidinae</taxon>
        <taxon>Urochloa</taxon>
    </lineage>
</organism>